<feature type="transmembrane region" description="Helical" evidence="1">
    <location>
        <begin position="99"/>
        <end position="125"/>
    </location>
</feature>
<proteinExistence type="predicted"/>
<feature type="transmembrane region" description="Helical" evidence="1">
    <location>
        <begin position="73"/>
        <end position="93"/>
    </location>
</feature>
<evidence type="ECO:0000313" key="2">
    <source>
        <dbReference type="EMBL" id="GAA2518617.1"/>
    </source>
</evidence>
<keyword evidence="3" id="KW-1185">Reference proteome</keyword>
<organism evidence="2 3">
    <name type="scientific">Pilimelia columellifera subsp. columellifera</name>
    <dbReference type="NCBI Taxonomy" id="706583"/>
    <lineage>
        <taxon>Bacteria</taxon>
        <taxon>Bacillati</taxon>
        <taxon>Actinomycetota</taxon>
        <taxon>Actinomycetes</taxon>
        <taxon>Micromonosporales</taxon>
        <taxon>Micromonosporaceae</taxon>
        <taxon>Pilimelia</taxon>
    </lineage>
</organism>
<comment type="caution">
    <text evidence="2">The sequence shown here is derived from an EMBL/GenBank/DDBJ whole genome shotgun (WGS) entry which is preliminary data.</text>
</comment>
<evidence type="ECO:0000313" key="3">
    <source>
        <dbReference type="Proteomes" id="UP001499978"/>
    </source>
</evidence>
<feature type="transmembrane region" description="Helical" evidence="1">
    <location>
        <begin position="49"/>
        <end position="68"/>
    </location>
</feature>
<dbReference type="EMBL" id="BAAARY010000005">
    <property type="protein sequence ID" value="GAA2518617.1"/>
    <property type="molecule type" value="Genomic_DNA"/>
</dbReference>
<keyword evidence="1" id="KW-0472">Membrane</keyword>
<evidence type="ECO:0008006" key="4">
    <source>
        <dbReference type="Google" id="ProtNLM"/>
    </source>
</evidence>
<sequence length="143" mass="15408">MTITPSPAARALSAAALALITVALWWAWLGHDTTYYFDQQLQTHQGPYRAWQVAGCALTLVAVAVVAVWRLPLWVVVIVLPAALTLAWSWRAAEDSSGMWIVGAVMVYLGSTAAAALVGGLTAFVRRELRRDHPRVSAPSATP</sequence>
<evidence type="ECO:0000256" key="1">
    <source>
        <dbReference type="SAM" id="Phobius"/>
    </source>
</evidence>
<dbReference type="RefSeq" id="WP_344170206.1">
    <property type="nucleotide sequence ID" value="NZ_BAAARY010000005.1"/>
</dbReference>
<name>A0ABP6AM53_9ACTN</name>
<accession>A0ABP6AM53</accession>
<gene>
    <name evidence="2" type="ORF">GCM10010201_14520</name>
</gene>
<keyword evidence="1" id="KW-1133">Transmembrane helix</keyword>
<dbReference type="Proteomes" id="UP001499978">
    <property type="component" value="Unassembled WGS sequence"/>
</dbReference>
<keyword evidence="1" id="KW-0812">Transmembrane</keyword>
<feature type="transmembrane region" description="Helical" evidence="1">
    <location>
        <begin position="12"/>
        <end position="29"/>
    </location>
</feature>
<protein>
    <recommendedName>
        <fullName evidence="4">Transmembrane protein</fullName>
    </recommendedName>
</protein>
<reference evidence="3" key="1">
    <citation type="journal article" date="2019" name="Int. J. Syst. Evol. Microbiol.">
        <title>The Global Catalogue of Microorganisms (GCM) 10K type strain sequencing project: providing services to taxonomists for standard genome sequencing and annotation.</title>
        <authorList>
            <consortium name="The Broad Institute Genomics Platform"/>
            <consortium name="The Broad Institute Genome Sequencing Center for Infectious Disease"/>
            <person name="Wu L."/>
            <person name="Ma J."/>
        </authorList>
    </citation>
    <scope>NUCLEOTIDE SEQUENCE [LARGE SCALE GENOMIC DNA]</scope>
    <source>
        <strain evidence="3">JCM 3367</strain>
    </source>
</reference>